<keyword evidence="1" id="KW-1133">Transmembrane helix</keyword>
<dbReference type="InParanoid" id="E4V2W0"/>
<dbReference type="HOGENOM" id="CLU_1547168_0_0_1"/>
<dbReference type="VEuPathDB" id="FungiDB:MGYG_07343"/>
<dbReference type="RefSeq" id="XP_003170097.1">
    <property type="nucleotide sequence ID" value="XM_003170049.1"/>
</dbReference>
<name>E4V2W0_ARTGP</name>
<keyword evidence="4" id="KW-1185">Reference proteome</keyword>
<accession>E4V2W0</accession>
<gene>
    <name evidence="3" type="ORF">MGYG_07343</name>
</gene>
<feature type="chain" id="PRO_5003190962" evidence="2">
    <location>
        <begin position="21"/>
        <end position="173"/>
    </location>
</feature>
<feature type="signal peptide" evidence="2">
    <location>
        <begin position="1"/>
        <end position="20"/>
    </location>
</feature>
<evidence type="ECO:0000313" key="3">
    <source>
        <dbReference type="EMBL" id="EFR04334.1"/>
    </source>
</evidence>
<dbReference type="GeneID" id="10025334"/>
<proteinExistence type="predicted"/>
<dbReference type="AlphaFoldDB" id="E4V2W0"/>
<reference evidence="4" key="1">
    <citation type="journal article" date="2012" name="MBio">
        <title>Comparative genome analysis of Trichophyton rubrum and related dermatophytes reveals candidate genes involved in infection.</title>
        <authorList>
            <person name="Martinez D.A."/>
            <person name="Oliver B.G."/>
            <person name="Graeser Y."/>
            <person name="Goldberg J.M."/>
            <person name="Li W."/>
            <person name="Martinez-Rossi N.M."/>
            <person name="Monod M."/>
            <person name="Shelest E."/>
            <person name="Barton R.C."/>
            <person name="Birch E."/>
            <person name="Brakhage A.A."/>
            <person name="Chen Z."/>
            <person name="Gurr S.J."/>
            <person name="Heiman D."/>
            <person name="Heitman J."/>
            <person name="Kosti I."/>
            <person name="Rossi A."/>
            <person name="Saif S."/>
            <person name="Samalova M."/>
            <person name="Saunders C.W."/>
            <person name="Shea T."/>
            <person name="Summerbell R.C."/>
            <person name="Xu J."/>
            <person name="Young S."/>
            <person name="Zeng Q."/>
            <person name="Birren B.W."/>
            <person name="Cuomo C.A."/>
            <person name="White T.C."/>
        </authorList>
    </citation>
    <scope>NUCLEOTIDE SEQUENCE [LARGE SCALE GENOMIC DNA]</scope>
    <source>
        <strain evidence="4">ATCC MYA-4604 / CBS 118893</strain>
    </source>
</reference>
<keyword evidence="1" id="KW-0812">Transmembrane</keyword>
<dbReference type="EMBL" id="DS989828">
    <property type="protein sequence ID" value="EFR04334.1"/>
    <property type="molecule type" value="Genomic_DNA"/>
</dbReference>
<organism evidence="4">
    <name type="scientific">Arthroderma gypseum (strain ATCC MYA-4604 / CBS 118893)</name>
    <name type="common">Microsporum gypseum</name>
    <dbReference type="NCBI Taxonomy" id="535722"/>
    <lineage>
        <taxon>Eukaryota</taxon>
        <taxon>Fungi</taxon>
        <taxon>Dikarya</taxon>
        <taxon>Ascomycota</taxon>
        <taxon>Pezizomycotina</taxon>
        <taxon>Eurotiomycetes</taxon>
        <taxon>Eurotiomycetidae</taxon>
        <taxon>Onygenales</taxon>
        <taxon>Arthrodermataceae</taxon>
        <taxon>Nannizzia</taxon>
    </lineage>
</organism>
<keyword evidence="1" id="KW-0472">Membrane</keyword>
<evidence type="ECO:0000313" key="4">
    <source>
        <dbReference type="Proteomes" id="UP000002669"/>
    </source>
</evidence>
<dbReference type="Proteomes" id="UP000002669">
    <property type="component" value="Unassembled WGS sequence"/>
</dbReference>
<feature type="transmembrane region" description="Helical" evidence="1">
    <location>
        <begin position="147"/>
        <end position="166"/>
    </location>
</feature>
<sequence length="173" mass="19276">MTIMLLLLLLLCLANYGVLPTHSGKALTHLFLEELDRRKDRGLSVADRIRLKKKRRRNKKMDRCYLPPRRLCRSTTLGDGVFAVKNMTWKDNIIVSGNQLDGSRPSGANNTLLALDTLLMDATLLALRNAERKFAPFPARGNAGGRVPVTTVLFVLFVISAVYPSSLLPSFHS</sequence>
<keyword evidence="2" id="KW-0732">Signal</keyword>
<protein>
    <submittedName>
        <fullName evidence="3">Uncharacterized protein</fullName>
    </submittedName>
</protein>
<evidence type="ECO:0000256" key="2">
    <source>
        <dbReference type="SAM" id="SignalP"/>
    </source>
</evidence>
<evidence type="ECO:0000256" key="1">
    <source>
        <dbReference type="SAM" id="Phobius"/>
    </source>
</evidence>